<evidence type="ECO:0000256" key="3">
    <source>
        <dbReference type="ARBA" id="ARBA00023163"/>
    </source>
</evidence>
<name>A0ABM4V548_COFAR</name>
<reference evidence="8 9" key="1">
    <citation type="submission" date="2025-05" db="UniProtKB">
        <authorList>
            <consortium name="RefSeq"/>
        </authorList>
    </citation>
    <scope>IDENTIFICATION</scope>
    <source>
        <tissue evidence="8 9">Leaves</tissue>
    </source>
</reference>
<evidence type="ECO:0000313" key="10">
    <source>
        <dbReference type="RefSeq" id="XP_071914649.1"/>
    </source>
</evidence>
<dbReference type="InterPro" id="IPR003441">
    <property type="entry name" value="NAC-dom"/>
</dbReference>
<dbReference type="RefSeq" id="XP_071914649.1">
    <property type="nucleotide sequence ID" value="XM_072058548.1"/>
</dbReference>
<evidence type="ECO:0000256" key="5">
    <source>
        <dbReference type="SAM" id="MobiDB-lite"/>
    </source>
</evidence>
<keyword evidence="1" id="KW-0805">Transcription regulation</keyword>
<dbReference type="PANTHER" id="PTHR31079">
    <property type="entry name" value="NAC DOMAIN-CONTAINING PROTEIN 73"/>
    <property type="match status" value="1"/>
</dbReference>
<dbReference type="Gene3D" id="2.170.150.80">
    <property type="entry name" value="NAC domain"/>
    <property type="match status" value="1"/>
</dbReference>
<dbReference type="RefSeq" id="XP_071906385.1">
    <property type="nucleotide sequence ID" value="XM_072050284.1"/>
</dbReference>
<dbReference type="RefSeq" id="XP_071906359.1">
    <property type="nucleotide sequence ID" value="XM_072050258.1"/>
</dbReference>
<evidence type="ECO:0000313" key="9">
    <source>
        <dbReference type="RefSeq" id="XP_071906385.1"/>
    </source>
</evidence>
<feature type="region of interest" description="Disordered" evidence="5">
    <location>
        <begin position="243"/>
        <end position="297"/>
    </location>
</feature>
<evidence type="ECO:0000313" key="8">
    <source>
        <dbReference type="RefSeq" id="XP_071906359.1"/>
    </source>
</evidence>
<dbReference type="PROSITE" id="PS51005">
    <property type="entry name" value="NAC"/>
    <property type="match status" value="1"/>
</dbReference>
<evidence type="ECO:0000313" key="7">
    <source>
        <dbReference type="Proteomes" id="UP001652660"/>
    </source>
</evidence>
<sequence>MARSWVIDSRGLATKVKNAVLPTAHQIKDCGANRECPKCHYIIDNSDICHEWPGLPAGVKFDPSDAELLEHLAAKCGVGNSESHKFIDEFIPTLEGDEGICYTHPENLPGAKKDGSTVHFFYRTTNAYATGQRKRRKIHIENSLINEQVRWHKTGKTKTVMDNGIQKGCKKIMVLYRTSKRGSKPDKSKWVMHQYHLGSDEDEKEGQYVVSKIFYQQHKQVDNNDTSIKIEQSDNHDALLTTEQSDKHNAYDGSPSILDYDIGTSRTSPRTPKIVAPDPPRPGETPSFDDATDDYSMQPSFQEMGFVKEALNSSSSDAQVKDKTEHNTWLAGESQAADVNGVDELLLCNEIIDSSILSGDFGLDGGPFGGLTRNTNDVPQVVGSSACGIAELENLELDSPPDFQLGDLNFGSQDSVFSWLDKL</sequence>
<keyword evidence="7" id="KW-1185">Reference proteome</keyword>
<organism evidence="7 10">
    <name type="scientific">Coffea arabica</name>
    <name type="common">Arabian coffee</name>
    <dbReference type="NCBI Taxonomy" id="13443"/>
    <lineage>
        <taxon>Eukaryota</taxon>
        <taxon>Viridiplantae</taxon>
        <taxon>Streptophyta</taxon>
        <taxon>Embryophyta</taxon>
        <taxon>Tracheophyta</taxon>
        <taxon>Spermatophyta</taxon>
        <taxon>Magnoliopsida</taxon>
        <taxon>eudicotyledons</taxon>
        <taxon>Gunneridae</taxon>
        <taxon>Pentapetalae</taxon>
        <taxon>asterids</taxon>
        <taxon>lamiids</taxon>
        <taxon>Gentianales</taxon>
        <taxon>Rubiaceae</taxon>
        <taxon>Ixoroideae</taxon>
        <taxon>Gardenieae complex</taxon>
        <taxon>Bertiereae - Coffeeae clade</taxon>
        <taxon>Coffeeae</taxon>
        <taxon>Coffea</taxon>
    </lineage>
</organism>
<dbReference type="Proteomes" id="UP001652660">
    <property type="component" value="Chromosome 5c"/>
</dbReference>
<evidence type="ECO:0000256" key="1">
    <source>
        <dbReference type="ARBA" id="ARBA00023015"/>
    </source>
</evidence>
<dbReference type="SUPFAM" id="SSF101941">
    <property type="entry name" value="NAC domain"/>
    <property type="match status" value="1"/>
</dbReference>
<evidence type="ECO:0000259" key="6">
    <source>
        <dbReference type="PROSITE" id="PS51005"/>
    </source>
</evidence>
<dbReference type="InterPro" id="IPR036093">
    <property type="entry name" value="NAC_dom_sf"/>
</dbReference>
<feature type="domain" description="NAC" evidence="6">
    <location>
        <begin position="55"/>
        <end position="216"/>
    </location>
</feature>
<dbReference type="Proteomes" id="UP001652660">
    <property type="component" value="Chromosome 7e"/>
</dbReference>
<evidence type="ECO:0000256" key="2">
    <source>
        <dbReference type="ARBA" id="ARBA00023125"/>
    </source>
</evidence>
<evidence type="ECO:0000256" key="4">
    <source>
        <dbReference type="ARBA" id="ARBA00023242"/>
    </source>
</evidence>
<dbReference type="GeneID" id="113723099"/>
<keyword evidence="2" id="KW-0238">DNA-binding</keyword>
<dbReference type="PANTHER" id="PTHR31079:SF2">
    <property type="entry name" value="NAC DOMAIN CONTAINING PROTEIN 44-RELATED"/>
    <property type="match status" value="1"/>
</dbReference>
<gene>
    <name evidence="10" type="primary">LOC113723099</name>
    <name evidence="8" type="synonym">LOC140007567</name>
    <name evidence="9" type="synonym">LOC140007576</name>
</gene>
<keyword evidence="4" id="KW-0539">Nucleus</keyword>
<proteinExistence type="predicted"/>
<dbReference type="Pfam" id="PF02365">
    <property type="entry name" value="NAM"/>
    <property type="match status" value="1"/>
</dbReference>
<dbReference type="InterPro" id="IPR044799">
    <property type="entry name" value="SOG1-like"/>
</dbReference>
<protein>
    <submittedName>
        <fullName evidence="8 9">SUPPRESSOR OF GAMMA RESPONSE 1-like</fullName>
    </submittedName>
</protein>
<accession>A0ABM4V548</accession>
<keyword evidence="3" id="KW-0804">Transcription</keyword>